<keyword evidence="4" id="KW-0812">Transmembrane</keyword>
<dbReference type="InterPro" id="IPR000719">
    <property type="entry name" value="Prot_kinase_dom"/>
</dbReference>
<dbReference type="InterPro" id="IPR001611">
    <property type="entry name" value="Leu-rich_rpt"/>
</dbReference>
<evidence type="ECO:0000259" key="10">
    <source>
        <dbReference type="PROSITE" id="PS50011"/>
    </source>
</evidence>
<evidence type="ECO:0000256" key="4">
    <source>
        <dbReference type="ARBA" id="ARBA00022692"/>
    </source>
</evidence>
<dbReference type="PROSITE" id="PS00108">
    <property type="entry name" value="PROTEIN_KINASE_ST"/>
    <property type="match status" value="1"/>
</dbReference>
<dbReference type="PANTHER" id="PTHR48007">
    <property type="entry name" value="LEUCINE-RICH REPEAT RECEPTOR-LIKE PROTEIN KINASE PXC1"/>
    <property type="match status" value="1"/>
</dbReference>
<dbReference type="OrthoDB" id="676979at2759"/>
<gene>
    <name evidence="11" type="ORF">KP509_01G041200</name>
</gene>
<dbReference type="SUPFAM" id="SSF52058">
    <property type="entry name" value="L domain-like"/>
    <property type="match status" value="1"/>
</dbReference>
<keyword evidence="6" id="KW-0677">Repeat</keyword>
<comment type="similarity">
    <text evidence="2">Belongs to the protein kinase superfamily. Ser/Thr protein kinase family.</text>
</comment>
<dbReference type="GO" id="GO:0016020">
    <property type="term" value="C:membrane"/>
    <property type="evidence" value="ECO:0007669"/>
    <property type="project" value="UniProtKB-SubCell"/>
</dbReference>
<dbReference type="PRINTS" id="PR00019">
    <property type="entry name" value="LEURICHRPT"/>
</dbReference>
<feature type="domain" description="Protein kinase" evidence="10">
    <location>
        <begin position="521"/>
        <end position="828"/>
    </location>
</feature>
<dbReference type="PROSITE" id="PS51450">
    <property type="entry name" value="LRR"/>
    <property type="match status" value="1"/>
</dbReference>
<dbReference type="Proteomes" id="UP000825935">
    <property type="component" value="Chromosome 1"/>
</dbReference>
<evidence type="ECO:0000256" key="9">
    <source>
        <dbReference type="SAM" id="SignalP"/>
    </source>
</evidence>
<dbReference type="InterPro" id="IPR046959">
    <property type="entry name" value="PRK1-6/SRF4-like"/>
</dbReference>
<dbReference type="InterPro" id="IPR008271">
    <property type="entry name" value="Ser/Thr_kinase_AS"/>
</dbReference>
<keyword evidence="12" id="KW-1185">Reference proteome</keyword>
<dbReference type="Gene3D" id="1.10.510.10">
    <property type="entry name" value="Transferase(Phosphotransferase) domain 1"/>
    <property type="match status" value="1"/>
</dbReference>
<dbReference type="SUPFAM" id="SSF56112">
    <property type="entry name" value="Protein kinase-like (PK-like)"/>
    <property type="match status" value="1"/>
</dbReference>
<evidence type="ECO:0000256" key="1">
    <source>
        <dbReference type="ARBA" id="ARBA00004167"/>
    </source>
</evidence>
<evidence type="ECO:0000256" key="3">
    <source>
        <dbReference type="ARBA" id="ARBA00022614"/>
    </source>
</evidence>
<dbReference type="InterPro" id="IPR032675">
    <property type="entry name" value="LRR_dom_sf"/>
</dbReference>
<dbReference type="Pfam" id="PF00560">
    <property type="entry name" value="LRR_1"/>
    <property type="match status" value="1"/>
</dbReference>
<evidence type="ECO:0000256" key="6">
    <source>
        <dbReference type="ARBA" id="ARBA00022737"/>
    </source>
</evidence>
<comment type="subcellular location">
    <subcellularLocation>
        <location evidence="1">Membrane</location>
        <topology evidence="1">Single-pass membrane protein</topology>
    </subcellularLocation>
</comment>
<dbReference type="SMART" id="SM00220">
    <property type="entry name" value="S_TKc"/>
    <property type="match status" value="1"/>
</dbReference>
<evidence type="ECO:0000313" key="11">
    <source>
        <dbReference type="EMBL" id="KAH7446140.1"/>
    </source>
</evidence>
<dbReference type="GO" id="GO:0005524">
    <property type="term" value="F:ATP binding"/>
    <property type="evidence" value="ECO:0007669"/>
    <property type="project" value="InterPro"/>
</dbReference>
<keyword evidence="3" id="KW-0433">Leucine-rich repeat</keyword>
<proteinExistence type="inferred from homology"/>
<dbReference type="InterPro" id="IPR011009">
    <property type="entry name" value="Kinase-like_dom_sf"/>
</dbReference>
<protein>
    <recommendedName>
        <fullName evidence="10">Protein kinase domain-containing protein</fullName>
    </recommendedName>
</protein>
<evidence type="ECO:0000313" key="12">
    <source>
        <dbReference type="Proteomes" id="UP000825935"/>
    </source>
</evidence>
<dbReference type="FunFam" id="3.80.10.10:FF:000095">
    <property type="entry name" value="LRR receptor-like serine/threonine-protein kinase GSO1"/>
    <property type="match status" value="1"/>
</dbReference>
<dbReference type="InterPro" id="IPR013210">
    <property type="entry name" value="LRR_N_plant-typ"/>
</dbReference>
<dbReference type="EMBL" id="CM035406">
    <property type="protein sequence ID" value="KAH7446140.1"/>
    <property type="molecule type" value="Genomic_DNA"/>
</dbReference>
<keyword evidence="8" id="KW-0472">Membrane</keyword>
<keyword evidence="7" id="KW-1133">Transmembrane helix</keyword>
<dbReference type="AlphaFoldDB" id="A0A8T2VFZ4"/>
<dbReference type="Gene3D" id="3.80.10.10">
    <property type="entry name" value="Ribonuclease Inhibitor"/>
    <property type="match status" value="2"/>
</dbReference>
<dbReference type="Gene3D" id="3.30.200.20">
    <property type="entry name" value="Phosphorylase Kinase, domain 1"/>
    <property type="match status" value="1"/>
</dbReference>
<dbReference type="InterPro" id="IPR055414">
    <property type="entry name" value="LRR_R13L4/SHOC2-like"/>
</dbReference>
<comment type="caution">
    <text evidence="11">The sequence shown here is derived from an EMBL/GenBank/DDBJ whole genome shotgun (WGS) entry which is preliminary data.</text>
</comment>
<feature type="chain" id="PRO_5035827831" description="Protein kinase domain-containing protein" evidence="9">
    <location>
        <begin position="26"/>
        <end position="834"/>
    </location>
</feature>
<dbReference type="Pfam" id="PF23598">
    <property type="entry name" value="LRR_14"/>
    <property type="match status" value="1"/>
</dbReference>
<dbReference type="GO" id="GO:0004672">
    <property type="term" value="F:protein kinase activity"/>
    <property type="evidence" value="ECO:0007669"/>
    <property type="project" value="InterPro"/>
</dbReference>
<sequence length="834" mass="91325">MSALFLIRLLFLHCCFLHLGSLVSCQSAIPASPQPAAKRFLQNSEETPATPPNNLHAKVADASIRAAAPLSGVSLTNVIEQRALLAMRAEWHDPLQHLIDWAAISAVPLCSWRGVTCTHLSVTSLDLSGLSLSGTLSSSVANLSSLTTLDLSHNRLSGPIPAELGSLPSLTSLLLHHNLFNSNIPSALFLSQSLRFLVLEVNQLSGKLPSTIGNTTSLSHLSLQFNNLSGRIPSSITKLTNLSALFASSNRFTGSLPRPIGHLKRLMHLDLGDNTMTGSLPPSLGSLTELKVLSLHSNYLAGSLPPELGNLQALTALNLSHNSFSGTIPTELGNLCVLRTLDLCTNDLVGTIPSSLGNLGVLASLNLSFNHLSGKIPTNGVLSKFNSTSFMGNDLLCMHNLSAPYCRGMTPMGEGWADKSWRHRMPYDRDRSQFGNDAKITVEVLGGAFALVLAFVLVCCLCRTSRQPHIQKSLKQSWKNSFKLEMARSLRKVSMKKARLEVYIEGFTHSYETIVSHAGFFDTAHVIGKGRFASMFRSDIRGGLSLAVKVFNNPIPQSTFEREMINLHDSTGHINTLLPMRGYYANPVESAIFYDYMPRGSLHDVLRDSPFLLDWSKRIRIAIGVSQALHDLHSCSPTKILHQDLKSSNVLLNHDLQPLLADYGLMGLLFRSVVETPGYTPPEFACLSNSLRRYTEKTDVYAFGVVLLELLTGKDPVCHEENTQAVSDQDGICVPQNHENVHVSHLAKKGRASYDLEEGLGSRMHLVTLVLGLEKEGKGLELLSPIVVETCPSLDKQEEAYRLALLCIDEEPNRRPSMPELISTLERLSMSEMQ</sequence>
<keyword evidence="5 9" id="KW-0732">Signal</keyword>
<dbReference type="InterPro" id="IPR003591">
    <property type="entry name" value="Leu-rich_rpt_typical-subtyp"/>
</dbReference>
<accession>A0A8T2VFZ4</accession>
<evidence type="ECO:0000256" key="5">
    <source>
        <dbReference type="ARBA" id="ARBA00022729"/>
    </source>
</evidence>
<dbReference type="PROSITE" id="PS50011">
    <property type="entry name" value="PROTEIN_KINASE_DOM"/>
    <property type="match status" value="1"/>
</dbReference>
<feature type="signal peptide" evidence="9">
    <location>
        <begin position="1"/>
        <end position="25"/>
    </location>
</feature>
<dbReference type="PANTHER" id="PTHR48007:SF4">
    <property type="entry name" value="LEUCINE-RICH REPEAT RECEPTOR-LIKE PROTEIN KINASE PXC1"/>
    <property type="match status" value="1"/>
</dbReference>
<evidence type="ECO:0000256" key="2">
    <source>
        <dbReference type="ARBA" id="ARBA00008684"/>
    </source>
</evidence>
<organism evidence="11 12">
    <name type="scientific">Ceratopteris richardii</name>
    <name type="common">Triangle waterfern</name>
    <dbReference type="NCBI Taxonomy" id="49495"/>
    <lineage>
        <taxon>Eukaryota</taxon>
        <taxon>Viridiplantae</taxon>
        <taxon>Streptophyta</taxon>
        <taxon>Embryophyta</taxon>
        <taxon>Tracheophyta</taxon>
        <taxon>Polypodiopsida</taxon>
        <taxon>Polypodiidae</taxon>
        <taxon>Polypodiales</taxon>
        <taxon>Pteridineae</taxon>
        <taxon>Pteridaceae</taxon>
        <taxon>Parkerioideae</taxon>
        <taxon>Ceratopteris</taxon>
    </lineage>
</organism>
<dbReference type="Pfam" id="PF00069">
    <property type="entry name" value="Pkinase"/>
    <property type="match status" value="1"/>
</dbReference>
<dbReference type="Pfam" id="PF08263">
    <property type="entry name" value="LRRNT_2"/>
    <property type="match status" value="1"/>
</dbReference>
<evidence type="ECO:0000256" key="7">
    <source>
        <dbReference type="ARBA" id="ARBA00022989"/>
    </source>
</evidence>
<reference evidence="11" key="1">
    <citation type="submission" date="2021-08" db="EMBL/GenBank/DDBJ databases">
        <title>WGS assembly of Ceratopteris richardii.</title>
        <authorList>
            <person name="Marchant D.B."/>
            <person name="Chen G."/>
            <person name="Jenkins J."/>
            <person name="Shu S."/>
            <person name="Leebens-Mack J."/>
            <person name="Grimwood J."/>
            <person name="Schmutz J."/>
            <person name="Soltis P."/>
            <person name="Soltis D."/>
            <person name="Chen Z.-H."/>
        </authorList>
    </citation>
    <scope>NUCLEOTIDE SEQUENCE</scope>
    <source>
        <strain evidence="11">Whitten #5841</strain>
        <tissue evidence="11">Leaf</tissue>
    </source>
</reference>
<evidence type="ECO:0000256" key="8">
    <source>
        <dbReference type="ARBA" id="ARBA00023136"/>
    </source>
</evidence>
<dbReference type="SMART" id="SM00369">
    <property type="entry name" value="LRR_TYP"/>
    <property type="match status" value="5"/>
</dbReference>
<dbReference type="Pfam" id="PF13855">
    <property type="entry name" value="LRR_8"/>
    <property type="match status" value="1"/>
</dbReference>
<name>A0A8T2VFZ4_CERRI</name>